<sequence>MILFYSIPIPSPDLLEYSMLLRNSEGSENNNAIDGACVYGVGFGPARRYLDTRLGNGGRPRRGNGNGKNCFERIIPSNEPRVLFFLPLIIYHLCHRCGGGLYSYGTTSFALSVLNDSRFMGVLKHSRSILDQVRLGHVGWIVYQLYKATCTSARPFPITTEVAG</sequence>
<evidence type="ECO:0000313" key="2">
    <source>
        <dbReference type="Proteomes" id="UP000184073"/>
    </source>
</evidence>
<dbReference type="GeneID" id="63731496"/>
<accession>A0A1L9PM64</accession>
<dbReference type="EMBL" id="KV878129">
    <property type="protein sequence ID" value="OJJ02583.1"/>
    <property type="molecule type" value="Genomic_DNA"/>
</dbReference>
<dbReference type="Proteomes" id="UP000184073">
    <property type="component" value="Unassembled WGS sequence"/>
</dbReference>
<name>A0A1L9PM64_ASPVE</name>
<keyword evidence="2" id="KW-1185">Reference proteome</keyword>
<organism evidence="1 2">
    <name type="scientific">Aspergillus versicolor CBS 583.65</name>
    <dbReference type="NCBI Taxonomy" id="1036611"/>
    <lineage>
        <taxon>Eukaryota</taxon>
        <taxon>Fungi</taxon>
        <taxon>Dikarya</taxon>
        <taxon>Ascomycota</taxon>
        <taxon>Pezizomycotina</taxon>
        <taxon>Eurotiomycetes</taxon>
        <taxon>Eurotiomycetidae</taxon>
        <taxon>Eurotiales</taxon>
        <taxon>Aspergillaceae</taxon>
        <taxon>Aspergillus</taxon>
        <taxon>Aspergillus subgen. Nidulantes</taxon>
    </lineage>
</organism>
<evidence type="ECO:0000313" key="1">
    <source>
        <dbReference type="EMBL" id="OJJ02583.1"/>
    </source>
</evidence>
<dbReference type="RefSeq" id="XP_040668345.1">
    <property type="nucleotide sequence ID" value="XM_040815985.1"/>
</dbReference>
<reference evidence="2" key="1">
    <citation type="journal article" date="2017" name="Genome Biol.">
        <title>Comparative genomics reveals high biological diversity and specific adaptations in the industrially and medically important fungal genus Aspergillus.</title>
        <authorList>
            <person name="de Vries R.P."/>
            <person name="Riley R."/>
            <person name="Wiebenga A."/>
            <person name="Aguilar-Osorio G."/>
            <person name="Amillis S."/>
            <person name="Uchima C.A."/>
            <person name="Anderluh G."/>
            <person name="Asadollahi M."/>
            <person name="Askin M."/>
            <person name="Barry K."/>
            <person name="Battaglia E."/>
            <person name="Bayram O."/>
            <person name="Benocci T."/>
            <person name="Braus-Stromeyer S.A."/>
            <person name="Caldana C."/>
            <person name="Canovas D."/>
            <person name="Cerqueira G.C."/>
            <person name="Chen F."/>
            <person name="Chen W."/>
            <person name="Choi C."/>
            <person name="Clum A."/>
            <person name="Dos Santos R.A."/>
            <person name="Damasio A.R."/>
            <person name="Diallinas G."/>
            <person name="Emri T."/>
            <person name="Fekete E."/>
            <person name="Flipphi M."/>
            <person name="Freyberg S."/>
            <person name="Gallo A."/>
            <person name="Gournas C."/>
            <person name="Habgood R."/>
            <person name="Hainaut M."/>
            <person name="Harispe M.L."/>
            <person name="Henrissat B."/>
            <person name="Hilden K.S."/>
            <person name="Hope R."/>
            <person name="Hossain A."/>
            <person name="Karabika E."/>
            <person name="Karaffa L."/>
            <person name="Karanyi Z."/>
            <person name="Krasevec N."/>
            <person name="Kuo A."/>
            <person name="Kusch H."/>
            <person name="LaButti K."/>
            <person name="Lagendijk E.L."/>
            <person name="Lapidus A."/>
            <person name="Levasseur A."/>
            <person name="Lindquist E."/>
            <person name="Lipzen A."/>
            <person name="Logrieco A.F."/>
            <person name="MacCabe A."/>
            <person name="Maekelae M.R."/>
            <person name="Malavazi I."/>
            <person name="Melin P."/>
            <person name="Meyer V."/>
            <person name="Mielnichuk N."/>
            <person name="Miskei M."/>
            <person name="Molnar A.P."/>
            <person name="Mule G."/>
            <person name="Ngan C.Y."/>
            <person name="Orejas M."/>
            <person name="Orosz E."/>
            <person name="Ouedraogo J.P."/>
            <person name="Overkamp K.M."/>
            <person name="Park H.-S."/>
            <person name="Perrone G."/>
            <person name="Piumi F."/>
            <person name="Punt P.J."/>
            <person name="Ram A.F."/>
            <person name="Ramon A."/>
            <person name="Rauscher S."/>
            <person name="Record E."/>
            <person name="Riano-Pachon D.M."/>
            <person name="Robert V."/>
            <person name="Roehrig J."/>
            <person name="Ruller R."/>
            <person name="Salamov A."/>
            <person name="Salih N.S."/>
            <person name="Samson R.A."/>
            <person name="Sandor E."/>
            <person name="Sanguinetti M."/>
            <person name="Schuetze T."/>
            <person name="Sepcic K."/>
            <person name="Shelest E."/>
            <person name="Sherlock G."/>
            <person name="Sophianopoulou V."/>
            <person name="Squina F.M."/>
            <person name="Sun H."/>
            <person name="Susca A."/>
            <person name="Todd R.B."/>
            <person name="Tsang A."/>
            <person name="Unkles S.E."/>
            <person name="van de Wiele N."/>
            <person name="van Rossen-Uffink D."/>
            <person name="Oliveira J.V."/>
            <person name="Vesth T.C."/>
            <person name="Visser J."/>
            <person name="Yu J.-H."/>
            <person name="Zhou M."/>
            <person name="Andersen M.R."/>
            <person name="Archer D.B."/>
            <person name="Baker S.E."/>
            <person name="Benoit I."/>
            <person name="Brakhage A.A."/>
            <person name="Braus G.H."/>
            <person name="Fischer R."/>
            <person name="Frisvad J.C."/>
            <person name="Goldman G.H."/>
            <person name="Houbraken J."/>
            <person name="Oakley B."/>
            <person name="Pocsi I."/>
            <person name="Scazzocchio C."/>
            <person name="Seiboth B."/>
            <person name="vanKuyk P.A."/>
            <person name="Wortman J."/>
            <person name="Dyer P.S."/>
            <person name="Grigoriev I.V."/>
        </authorList>
    </citation>
    <scope>NUCLEOTIDE SEQUENCE [LARGE SCALE GENOMIC DNA]</scope>
    <source>
        <strain evidence="2">CBS 583.65</strain>
    </source>
</reference>
<protein>
    <submittedName>
        <fullName evidence="1">Uncharacterized protein</fullName>
    </submittedName>
</protein>
<proteinExistence type="predicted"/>
<dbReference type="VEuPathDB" id="FungiDB:ASPVEDRAFT_683894"/>
<dbReference type="AlphaFoldDB" id="A0A1L9PM64"/>
<gene>
    <name evidence="1" type="ORF">ASPVEDRAFT_683894</name>
</gene>